<keyword evidence="2" id="KW-1185">Reference proteome</keyword>
<feature type="non-terminal residue" evidence="1">
    <location>
        <position position="98"/>
    </location>
</feature>
<gene>
    <name evidence="1" type="ORF">HICCMSTLAB_LOCUS445</name>
</gene>
<dbReference type="GO" id="GO:0003964">
    <property type="term" value="F:RNA-directed DNA polymerase activity"/>
    <property type="evidence" value="ECO:0007669"/>
    <property type="project" value="UniProtKB-KW"/>
</dbReference>
<organism evidence="1 2">
    <name type="scientific">Cotesia congregata</name>
    <name type="common">Parasitoid wasp</name>
    <name type="synonym">Apanteles congregatus</name>
    <dbReference type="NCBI Taxonomy" id="51543"/>
    <lineage>
        <taxon>Eukaryota</taxon>
        <taxon>Metazoa</taxon>
        <taxon>Ecdysozoa</taxon>
        <taxon>Arthropoda</taxon>
        <taxon>Hexapoda</taxon>
        <taxon>Insecta</taxon>
        <taxon>Pterygota</taxon>
        <taxon>Neoptera</taxon>
        <taxon>Endopterygota</taxon>
        <taxon>Hymenoptera</taxon>
        <taxon>Apocrita</taxon>
        <taxon>Ichneumonoidea</taxon>
        <taxon>Braconidae</taxon>
        <taxon>Microgastrinae</taxon>
        <taxon>Cotesia</taxon>
    </lineage>
</organism>
<evidence type="ECO:0000313" key="2">
    <source>
        <dbReference type="Proteomes" id="UP000786811"/>
    </source>
</evidence>
<proteinExistence type="predicted"/>
<dbReference type="AlphaFoldDB" id="A0A8J2EBA9"/>
<keyword evidence="1" id="KW-0695">RNA-directed DNA polymerase</keyword>
<dbReference type="PANTHER" id="PTHR19446">
    <property type="entry name" value="REVERSE TRANSCRIPTASES"/>
    <property type="match status" value="1"/>
</dbReference>
<keyword evidence="1" id="KW-0808">Transferase</keyword>
<comment type="caution">
    <text evidence="1">The sequence shown here is derived from an EMBL/GenBank/DDBJ whole genome shotgun (WGS) entry which is preliminary data.</text>
</comment>
<sequence length="98" mass="11555">MYLETLLNICRIKEDVPEQWVTASLSMLYKKGKKEEPSNYRGIALINNIFKILTSILQRCLDRWLENCQILPEEQTGFRKNRGCLDQIFTLNAKSFRL</sequence>
<keyword evidence="1" id="KW-0548">Nucleotidyltransferase</keyword>
<name>A0A8J2EBA9_COTCN</name>
<evidence type="ECO:0000313" key="1">
    <source>
        <dbReference type="EMBL" id="CAG5073502.1"/>
    </source>
</evidence>
<protein>
    <submittedName>
        <fullName evidence="1">Similar to X-element\ORF2: Probable RNA-directed DNA polymerase from transposon X-element (Drosophila melanogaster)</fullName>
    </submittedName>
</protein>
<reference evidence="1" key="1">
    <citation type="submission" date="2021-04" db="EMBL/GenBank/DDBJ databases">
        <authorList>
            <person name="Chebbi M.A.C M."/>
        </authorList>
    </citation>
    <scope>NUCLEOTIDE SEQUENCE</scope>
</reference>
<dbReference type="EMBL" id="CAJNRD030001114">
    <property type="protein sequence ID" value="CAG5073502.1"/>
    <property type="molecule type" value="Genomic_DNA"/>
</dbReference>
<accession>A0A8J2EBA9</accession>
<dbReference type="Proteomes" id="UP000786811">
    <property type="component" value="Unassembled WGS sequence"/>
</dbReference>
<dbReference type="OrthoDB" id="7697103at2759"/>